<dbReference type="STRING" id="1185876.BN8_03037"/>
<dbReference type="PANTHER" id="PTHR35333">
    <property type="entry name" value="BETA-LACTAMASE"/>
    <property type="match status" value="1"/>
</dbReference>
<comment type="similarity">
    <text evidence="2">Belongs to the class-A beta-lactamase family.</text>
</comment>
<dbReference type="InterPro" id="IPR045155">
    <property type="entry name" value="Beta-lactam_cat"/>
</dbReference>
<evidence type="ECO:0000259" key="4">
    <source>
        <dbReference type="Pfam" id="PF13354"/>
    </source>
</evidence>
<dbReference type="EC" id="3.5.2.6" evidence="3"/>
<dbReference type="InterPro" id="IPR000871">
    <property type="entry name" value="Beta-lactam_class-A"/>
</dbReference>
<dbReference type="Pfam" id="PF13354">
    <property type="entry name" value="Beta-lactamase2"/>
    <property type="match status" value="1"/>
</dbReference>
<proteinExistence type="inferred from homology"/>
<dbReference type="Proteomes" id="UP000009309">
    <property type="component" value="Unassembled WGS sequence"/>
</dbReference>
<dbReference type="SUPFAM" id="SSF56601">
    <property type="entry name" value="beta-lactamase/transpeptidase-like"/>
    <property type="match status" value="1"/>
</dbReference>
<evidence type="ECO:0000256" key="2">
    <source>
        <dbReference type="ARBA" id="ARBA00009009"/>
    </source>
</evidence>
<dbReference type="EMBL" id="CAIT01000006">
    <property type="protein sequence ID" value="CCH53905.1"/>
    <property type="molecule type" value="Genomic_DNA"/>
</dbReference>
<comment type="catalytic activity">
    <reaction evidence="1">
        <text>a beta-lactam + H2O = a substituted beta-amino acid</text>
        <dbReference type="Rhea" id="RHEA:20401"/>
        <dbReference type="ChEBI" id="CHEBI:15377"/>
        <dbReference type="ChEBI" id="CHEBI:35627"/>
        <dbReference type="ChEBI" id="CHEBI:140347"/>
        <dbReference type="EC" id="3.5.2.6"/>
    </reaction>
</comment>
<evidence type="ECO:0000256" key="1">
    <source>
        <dbReference type="ARBA" id="ARBA00001526"/>
    </source>
</evidence>
<comment type="caution">
    <text evidence="5">The sequence shown here is derived from an EMBL/GenBank/DDBJ whole genome shotgun (WGS) entry which is preliminary data.</text>
</comment>
<evidence type="ECO:0000313" key="6">
    <source>
        <dbReference type="Proteomes" id="UP000009309"/>
    </source>
</evidence>
<keyword evidence="5" id="KW-0378">Hydrolase</keyword>
<dbReference type="GO" id="GO:0046677">
    <property type="term" value="P:response to antibiotic"/>
    <property type="evidence" value="ECO:0007669"/>
    <property type="project" value="InterPro"/>
</dbReference>
<accession>I2GJ30</accession>
<evidence type="ECO:0000256" key="3">
    <source>
        <dbReference type="ARBA" id="ARBA00012865"/>
    </source>
</evidence>
<evidence type="ECO:0000313" key="5">
    <source>
        <dbReference type="EMBL" id="CCH53905.1"/>
    </source>
</evidence>
<dbReference type="InterPro" id="IPR012338">
    <property type="entry name" value="Beta-lactam/transpept-like"/>
</dbReference>
<reference evidence="5 6" key="1">
    <citation type="journal article" date="2012" name="J. Bacteriol.">
        <title>Genome Sequence of the Filamentous Bacterium Fibrisoma limi BUZ 3T.</title>
        <authorList>
            <person name="Filippini M."/>
            <person name="Qi W."/>
            <person name="Jaenicke S."/>
            <person name="Goesmann A."/>
            <person name="Smits T.H."/>
            <person name="Bagheri H.C."/>
        </authorList>
    </citation>
    <scope>NUCLEOTIDE SEQUENCE [LARGE SCALE GENOMIC DNA]</scope>
    <source>
        <strain evidence="6">BUZ 3T</strain>
    </source>
</reference>
<organism evidence="5 6">
    <name type="scientific">Fibrisoma limi BUZ 3</name>
    <dbReference type="NCBI Taxonomy" id="1185876"/>
    <lineage>
        <taxon>Bacteria</taxon>
        <taxon>Pseudomonadati</taxon>
        <taxon>Bacteroidota</taxon>
        <taxon>Cytophagia</taxon>
        <taxon>Cytophagales</taxon>
        <taxon>Spirosomataceae</taxon>
        <taxon>Fibrisoma</taxon>
    </lineage>
</organism>
<feature type="domain" description="Beta-lactamase class A catalytic" evidence="4">
    <location>
        <begin position="101"/>
        <end position="313"/>
    </location>
</feature>
<dbReference type="PANTHER" id="PTHR35333:SF3">
    <property type="entry name" value="BETA-LACTAMASE-TYPE TRANSPEPTIDASE FOLD CONTAINING PROTEIN"/>
    <property type="match status" value="1"/>
</dbReference>
<dbReference type="AlphaFoldDB" id="I2GJ30"/>
<dbReference type="Gene3D" id="3.40.710.10">
    <property type="entry name" value="DD-peptidase/beta-lactamase superfamily"/>
    <property type="match status" value="1"/>
</dbReference>
<dbReference type="eggNOG" id="COG2367">
    <property type="taxonomic scope" value="Bacteria"/>
</dbReference>
<dbReference type="GO" id="GO:0030655">
    <property type="term" value="P:beta-lactam antibiotic catabolic process"/>
    <property type="evidence" value="ECO:0007669"/>
    <property type="project" value="InterPro"/>
</dbReference>
<dbReference type="GO" id="GO:0008800">
    <property type="term" value="F:beta-lactamase activity"/>
    <property type="evidence" value="ECO:0007669"/>
    <property type="project" value="UniProtKB-EC"/>
</dbReference>
<sequence>MHFKVKNKVGAQVPTLFLLPKRRSVQSTWCRFLKTDECGFSNPRLNTVGVDTARTRPVKVGTLFATLLLLFVMITQTTGQSLTDSLTAYLRRLPTNAQVSVAVESLADSTRSFHHQADERVPSASLIKLPILIEAMERIKAGQLDPDEIHILTDSEKTGGDGILKTYSHRSRIAYRDIIRLMMIHSDNTATNILINELGMNAINQRIRSLGLAKTQLNRVMMDTAAVRQGRENYVTAREMNQLLTKIYQHQIATPALCDQMLDILKQNENRQTIPRLLPNTVVVAHKTGILSYVRGDVGIIYAPQPFVLSVLVQGVSTAEAERIISEIALMCYNHYKG</sequence>
<protein>
    <recommendedName>
        <fullName evidence="3">beta-lactamase</fullName>
        <ecNumber evidence="3">3.5.2.6</ecNumber>
    </recommendedName>
</protein>
<name>I2GJ30_9BACT</name>
<keyword evidence="6" id="KW-1185">Reference proteome</keyword>
<gene>
    <name evidence="5" type="ORF">BN8_03037</name>
</gene>